<gene>
    <name evidence="13" type="ORF">PBRASI_LOCUS3082</name>
</gene>
<dbReference type="GO" id="GO:0005789">
    <property type="term" value="C:endoplasmic reticulum membrane"/>
    <property type="evidence" value="ECO:0007669"/>
    <property type="project" value="UniProtKB-SubCell"/>
</dbReference>
<keyword evidence="6" id="KW-0808">Transferase</keyword>
<comment type="catalytic activity">
    <reaction evidence="12">
        <text>n isopentenyl diphosphate + (2E,6E)-farnesyl diphosphate = a di-trans,poly-cis-polyprenyl diphosphate + n diphosphate</text>
        <dbReference type="Rhea" id="RHEA:53008"/>
        <dbReference type="Rhea" id="RHEA-COMP:19494"/>
        <dbReference type="ChEBI" id="CHEBI:33019"/>
        <dbReference type="ChEBI" id="CHEBI:128769"/>
        <dbReference type="ChEBI" id="CHEBI:136960"/>
        <dbReference type="ChEBI" id="CHEBI:175763"/>
        <dbReference type="EC" id="2.5.1.87"/>
    </reaction>
</comment>
<keyword evidence="8" id="KW-0256">Endoplasmic reticulum</keyword>
<evidence type="ECO:0000256" key="5">
    <source>
        <dbReference type="ARBA" id="ARBA00012596"/>
    </source>
</evidence>
<evidence type="ECO:0000256" key="1">
    <source>
        <dbReference type="ARBA" id="ARBA00001946"/>
    </source>
</evidence>
<dbReference type="EC" id="2.5.1.87" evidence="5"/>
<evidence type="ECO:0000256" key="9">
    <source>
        <dbReference type="ARBA" id="ARBA00022842"/>
    </source>
</evidence>
<sequence length="199" mass="22671">MALKARCEHNIGEQVEIGYREIGKLACWAASAGIKVLSIYEPEGKLKRIVQQLQHHVDAEARRFFAREGNIPILRVSVVYNSSSMEDIQADLQIILLSRSDGRGRIVEVTKSLASETLQGNLQSDAIDVERIDQAFSDSHFTEPQQLIMFSPEIDLQGFPPWQLRLTEIFHVAGNKHFDYSVFRKALIKYAKIDKRFGR</sequence>
<evidence type="ECO:0000313" key="14">
    <source>
        <dbReference type="Proteomes" id="UP000789739"/>
    </source>
</evidence>
<evidence type="ECO:0000256" key="11">
    <source>
        <dbReference type="ARBA" id="ARBA00023136"/>
    </source>
</evidence>
<dbReference type="Proteomes" id="UP000789739">
    <property type="component" value="Unassembled WGS sequence"/>
</dbReference>
<organism evidence="13 14">
    <name type="scientific">Paraglomus brasilianum</name>
    <dbReference type="NCBI Taxonomy" id="144538"/>
    <lineage>
        <taxon>Eukaryota</taxon>
        <taxon>Fungi</taxon>
        <taxon>Fungi incertae sedis</taxon>
        <taxon>Mucoromycota</taxon>
        <taxon>Glomeromycotina</taxon>
        <taxon>Glomeromycetes</taxon>
        <taxon>Paraglomerales</taxon>
        <taxon>Paraglomeraceae</taxon>
        <taxon>Paraglomus</taxon>
    </lineage>
</organism>
<dbReference type="SUPFAM" id="SSF64005">
    <property type="entry name" value="Undecaprenyl diphosphate synthase"/>
    <property type="match status" value="1"/>
</dbReference>
<evidence type="ECO:0000256" key="8">
    <source>
        <dbReference type="ARBA" id="ARBA00022824"/>
    </source>
</evidence>
<dbReference type="InterPro" id="IPR036424">
    <property type="entry name" value="UPP_synth-like_sf"/>
</dbReference>
<keyword evidence="14" id="KW-1185">Reference proteome</keyword>
<evidence type="ECO:0000256" key="7">
    <source>
        <dbReference type="ARBA" id="ARBA00022692"/>
    </source>
</evidence>
<name>A0A9N9F559_9GLOM</name>
<keyword evidence="10" id="KW-1133">Transmembrane helix</keyword>
<proteinExistence type="inferred from homology"/>
<reference evidence="13" key="1">
    <citation type="submission" date="2021-06" db="EMBL/GenBank/DDBJ databases">
        <authorList>
            <person name="Kallberg Y."/>
            <person name="Tangrot J."/>
            <person name="Rosling A."/>
        </authorList>
    </citation>
    <scope>NUCLEOTIDE SEQUENCE</scope>
    <source>
        <strain evidence="13">BR232B</strain>
    </source>
</reference>
<evidence type="ECO:0000256" key="4">
    <source>
        <dbReference type="ARBA" id="ARBA00005432"/>
    </source>
</evidence>
<comment type="cofactor">
    <cofactor evidence="1">
        <name>Mg(2+)</name>
        <dbReference type="ChEBI" id="CHEBI:18420"/>
    </cofactor>
</comment>
<dbReference type="Gene3D" id="3.40.1180.10">
    <property type="entry name" value="Decaprenyl diphosphate synthase-like"/>
    <property type="match status" value="1"/>
</dbReference>
<comment type="pathway">
    <text evidence="3">Protein modification; protein glycosylation.</text>
</comment>
<evidence type="ECO:0000256" key="10">
    <source>
        <dbReference type="ARBA" id="ARBA00022989"/>
    </source>
</evidence>
<dbReference type="PANTHER" id="PTHR21528">
    <property type="entry name" value="DEHYDRODOLICHYL DIPHOSPHATE SYNTHASE COMPLEX SUBUNIT NUS1"/>
    <property type="match status" value="1"/>
</dbReference>
<protein>
    <recommendedName>
        <fullName evidence="5">ditrans,polycis-polyprenyl diphosphate synthase [(2E,6E)-farnesyldiphosphate specific]</fullName>
        <ecNumber evidence="5">2.5.1.87</ecNumber>
    </recommendedName>
</protein>
<evidence type="ECO:0000256" key="6">
    <source>
        <dbReference type="ARBA" id="ARBA00022679"/>
    </source>
</evidence>
<dbReference type="OrthoDB" id="19639at2759"/>
<evidence type="ECO:0000256" key="2">
    <source>
        <dbReference type="ARBA" id="ARBA00004586"/>
    </source>
</evidence>
<evidence type="ECO:0000256" key="12">
    <source>
        <dbReference type="ARBA" id="ARBA00047353"/>
    </source>
</evidence>
<evidence type="ECO:0000256" key="3">
    <source>
        <dbReference type="ARBA" id="ARBA00004922"/>
    </source>
</evidence>
<dbReference type="GO" id="GO:1904423">
    <property type="term" value="C:dehydrodolichyl diphosphate synthase complex"/>
    <property type="evidence" value="ECO:0007669"/>
    <property type="project" value="InterPro"/>
</dbReference>
<evidence type="ECO:0000313" key="13">
    <source>
        <dbReference type="EMBL" id="CAG8510428.1"/>
    </source>
</evidence>
<dbReference type="InterPro" id="IPR038887">
    <property type="entry name" value="Nus1/NgBR"/>
</dbReference>
<dbReference type="AlphaFoldDB" id="A0A9N9F559"/>
<comment type="subcellular location">
    <subcellularLocation>
        <location evidence="2">Endoplasmic reticulum membrane</location>
    </subcellularLocation>
</comment>
<comment type="caution">
    <text evidence="13">The sequence shown here is derived from an EMBL/GenBank/DDBJ whole genome shotgun (WGS) entry which is preliminary data.</text>
</comment>
<dbReference type="GO" id="GO:0045547">
    <property type="term" value="F:ditrans,polycis-polyprenyl diphosphate synthase [(2E,6E)-farnesyl diphosphate specific] activity"/>
    <property type="evidence" value="ECO:0007669"/>
    <property type="project" value="UniProtKB-EC"/>
</dbReference>
<dbReference type="PANTHER" id="PTHR21528:SF0">
    <property type="entry name" value="DEHYDRODOLICHYL DIPHOSPHATE SYNTHASE COMPLEX SUBUNIT NUS1"/>
    <property type="match status" value="1"/>
</dbReference>
<keyword evidence="7" id="KW-0812">Transmembrane</keyword>
<comment type="similarity">
    <text evidence="4">Belongs to the UPP synthase family.</text>
</comment>
<dbReference type="EMBL" id="CAJVPI010000265">
    <property type="protein sequence ID" value="CAG8510428.1"/>
    <property type="molecule type" value="Genomic_DNA"/>
</dbReference>
<accession>A0A9N9F559</accession>
<keyword evidence="9" id="KW-0460">Magnesium</keyword>
<keyword evidence="11" id="KW-0472">Membrane</keyword>